<feature type="compositionally biased region" description="Polar residues" evidence="4">
    <location>
        <begin position="472"/>
        <end position="487"/>
    </location>
</feature>
<evidence type="ECO:0000256" key="1">
    <source>
        <dbReference type="ARBA" id="ARBA00022737"/>
    </source>
</evidence>
<feature type="compositionally biased region" description="Basic residues" evidence="4">
    <location>
        <begin position="337"/>
        <end position="347"/>
    </location>
</feature>
<dbReference type="AlphaFoldDB" id="A0A2H3JN35"/>
<dbReference type="InterPro" id="IPR002110">
    <property type="entry name" value="Ankyrin_rpt"/>
</dbReference>
<feature type="compositionally biased region" description="Low complexity" evidence="4">
    <location>
        <begin position="363"/>
        <end position="374"/>
    </location>
</feature>
<dbReference type="SMART" id="SM00248">
    <property type="entry name" value="ANK"/>
    <property type="match status" value="3"/>
</dbReference>
<dbReference type="InterPro" id="IPR036770">
    <property type="entry name" value="Ankyrin_rpt-contain_sf"/>
</dbReference>
<feature type="region of interest" description="Disordered" evidence="4">
    <location>
        <begin position="315"/>
        <end position="422"/>
    </location>
</feature>
<feature type="compositionally biased region" description="Low complexity" evidence="4">
    <location>
        <begin position="614"/>
        <end position="623"/>
    </location>
</feature>
<dbReference type="PANTHER" id="PTHR24189:SF50">
    <property type="entry name" value="ANKYRIN REPEAT AND SOCS BOX PROTEIN 2"/>
    <property type="match status" value="1"/>
</dbReference>
<reference evidence="5 6" key="1">
    <citation type="journal article" date="2012" name="Science">
        <title>The Paleozoic origin of enzymatic lignin decomposition reconstructed from 31 fungal genomes.</title>
        <authorList>
            <person name="Floudas D."/>
            <person name="Binder M."/>
            <person name="Riley R."/>
            <person name="Barry K."/>
            <person name="Blanchette R.A."/>
            <person name="Henrissat B."/>
            <person name="Martinez A.T."/>
            <person name="Otillar R."/>
            <person name="Spatafora J.W."/>
            <person name="Yadav J.S."/>
            <person name="Aerts A."/>
            <person name="Benoit I."/>
            <person name="Boyd A."/>
            <person name="Carlson A."/>
            <person name="Copeland A."/>
            <person name="Coutinho P.M."/>
            <person name="de Vries R.P."/>
            <person name="Ferreira P."/>
            <person name="Findley K."/>
            <person name="Foster B."/>
            <person name="Gaskell J."/>
            <person name="Glotzer D."/>
            <person name="Gorecki P."/>
            <person name="Heitman J."/>
            <person name="Hesse C."/>
            <person name="Hori C."/>
            <person name="Igarashi K."/>
            <person name="Jurgens J.A."/>
            <person name="Kallen N."/>
            <person name="Kersten P."/>
            <person name="Kohler A."/>
            <person name="Kuees U."/>
            <person name="Kumar T.K.A."/>
            <person name="Kuo A."/>
            <person name="LaButti K."/>
            <person name="Larrondo L.F."/>
            <person name="Lindquist E."/>
            <person name="Ling A."/>
            <person name="Lombard V."/>
            <person name="Lucas S."/>
            <person name="Lundell T."/>
            <person name="Martin R."/>
            <person name="McLaughlin D.J."/>
            <person name="Morgenstern I."/>
            <person name="Morin E."/>
            <person name="Murat C."/>
            <person name="Nagy L.G."/>
            <person name="Nolan M."/>
            <person name="Ohm R.A."/>
            <person name="Patyshakuliyeva A."/>
            <person name="Rokas A."/>
            <person name="Ruiz-Duenas F.J."/>
            <person name="Sabat G."/>
            <person name="Salamov A."/>
            <person name="Samejima M."/>
            <person name="Schmutz J."/>
            <person name="Slot J.C."/>
            <person name="St John F."/>
            <person name="Stenlid J."/>
            <person name="Sun H."/>
            <person name="Sun S."/>
            <person name="Syed K."/>
            <person name="Tsang A."/>
            <person name="Wiebenga A."/>
            <person name="Young D."/>
            <person name="Pisabarro A."/>
            <person name="Eastwood D.C."/>
            <person name="Martin F."/>
            <person name="Cullen D."/>
            <person name="Grigoriev I.V."/>
            <person name="Hibbett D.S."/>
        </authorList>
    </citation>
    <scope>NUCLEOTIDE SEQUENCE [LARGE SCALE GENOMIC DNA]</scope>
    <source>
        <strain evidence="5 6">MD-104</strain>
    </source>
</reference>
<keyword evidence="1" id="KW-0677">Repeat</keyword>
<feature type="compositionally biased region" description="Acidic residues" evidence="4">
    <location>
        <begin position="573"/>
        <end position="584"/>
    </location>
</feature>
<dbReference type="OrthoDB" id="194358at2759"/>
<dbReference type="PROSITE" id="PS50297">
    <property type="entry name" value="ANK_REP_REGION"/>
    <property type="match status" value="2"/>
</dbReference>
<evidence type="ECO:0000313" key="6">
    <source>
        <dbReference type="Proteomes" id="UP000218811"/>
    </source>
</evidence>
<dbReference type="PROSITE" id="PS50088">
    <property type="entry name" value="ANK_REPEAT"/>
    <property type="match status" value="2"/>
</dbReference>
<feature type="region of interest" description="Disordered" evidence="4">
    <location>
        <begin position="974"/>
        <end position="997"/>
    </location>
</feature>
<dbReference type="Pfam" id="PF12796">
    <property type="entry name" value="Ank_2"/>
    <property type="match status" value="1"/>
</dbReference>
<feature type="repeat" description="ANK" evidence="3">
    <location>
        <begin position="111"/>
        <end position="143"/>
    </location>
</feature>
<dbReference type="PANTHER" id="PTHR24189">
    <property type="entry name" value="MYOTROPHIN"/>
    <property type="match status" value="1"/>
</dbReference>
<feature type="compositionally biased region" description="Polar residues" evidence="4">
    <location>
        <begin position="445"/>
        <end position="462"/>
    </location>
</feature>
<feature type="region of interest" description="Disordered" evidence="4">
    <location>
        <begin position="860"/>
        <end position="932"/>
    </location>
</feature>
<feature type="region of interest" description="Disordered" evidence="4">
    <location>
        <begin position="437"/>
        <end position="627"/>
    </location>
</feature>
<keyword evidence="6" id="KW-1185">Reference proteome</keyword>
<evidence type="ECO:0000256" key="4">
    <source>
        <dbReference type="SAM" id="MobiDB-lite"/>
    </source>
</evidence>
<sequence length="1046" mass="112283">MFSSSKPAKSRPLRAEAIQAKYNVSVDFPNLGLHSGAASGNVGLVKYALEHGQPINSVLDGVLPLHVACSGGNGLIVQLLIDMGADVNAPRLPRRYSSDKNRDSPIIVGASGSTPLHFACANGHTQVVQTLLLHGAHPDRADKHGMTPEMLARQKGFDTCADVLQQWSHNRDRDLREKDELNPPQHLEDAISSKEEQHTPCGSSDCRFCLGSKRLRVKKSIDNALNKLMPSLSQASLSTTSLSQSSSLFPPSSELTPPRLETIIASPIMASDTLDDSAPRASVDSDTVEGAPTRRPSLPSIFDAGLTVPITRKTHHSTSFHSYRPSSAGGDADRSSSTHRMKGKHSLRNIFSKKGIESPDPESSSTLFLSGSSSPVPRHQRAASSTPVSAHGTPSRHAKLSLDNMRAEVDSPGGRRGRSIPVPSALELHRAMSDDRLRAHARPSQEPTARSASSMAHRSPSTRPGILRPHNRSMSSEQSHTGSQRSGSVGPPSARALRFDASSTTDSTAVRQDASTSRSPPRGMRGTKSMNSIRDAGSLADVSPRMRVASDVDGSAQVPRYTDEPEDVRGGQFDDEEQYGEPVDEGAGISELKSRLDALSGALADDERTRRHSTVSTRTSSSPLPSPSAVIISNGFDGPFSINQPLPASEDTDSPMANSLGIHGVENRLRGDSMSSMSTTASGYLTTPGIAPSQLPSPHIASAISTPPEYPSVNHSGRKRIHRAHSGATTSEVDASVLPKLSRHALDIDISSISSHAQAEALVQRAQQSILDMQDIEVNHQREGDSTFAGRTPLSARLAAYGESLAIERKFKQEEQRRNSSSTARSAGHDIDGVPRYAESAISSSSSIRGLDRKYSLEERSYNNRTVRQSRSRRPHTSNGISSTDLFQTPPRDGSLPPQRRRSAASPQVGPDTNSSNVSGKGEMAVSLTPPRSSHLKVFSETFIDTRPKLRRSLTPDPESDVFLSSRVGDGAPLSRVSTAPAQDTPFLSPHRGPKNVQERHVASVNKLVKMGFSSTDYTMGNTRSVSGSRQRFAGIKGFVHSLTGK</sequence>
<dbReference type="Pfam" id="PF13637">
    <property type="entry name" value="Ank_4"/>
    <property type="match status" value="1"/>
</dbReference>
<keyword evidence="2 3" id="KW-0040">ANK repeat</keyword>
<evidence type="ECO:0000256" key="3">
    <source>
        <dbReference type="PROSITE-ProRule" id="PRU00023"/>
    </source>
</evidence>
<dbReference type="Proteomes" id="UP000218811">
    <property type="component" value="Unassembled WGS sequence"/>
</dbReference>
<feature type="region of interest" description="Disordered" evidence="4">
    <location>
        <begin position="270"/>
        <end position="302"/>
    </location>
</feature>
<feature type="repeat" description="ANK" evidence="3">
    <location>
        <begin position="60"/>
        <end position="92"/>
    </location>
</feature>
<name>A0A2H3JN35_WOLCO</name>
<gene>
    <name evidence="5" type="ORF">WOLCODRAFT_138452</name>
</gene>
<dbReference type="InterPro" id="IPR050745">
    <property type="entry name" value="Multifunctional_regulatory"/>
</dbReference>
<feature type="region of interest" description="Disordered" evidence="4">
    <location>
        <begin position="810"/>
        <end position="832"/>
    </location>
</feature>
<evidence type="ECO:0000256" key="2">
    <source>
        <dbReference type="ARBA" id="ARBA00023043"/>
    </source>
</evidence>
<dbReference type="OMA" id="KLTRMGF"/>
<dbReference type="Gene3D" id="1.25.40.20">
    <property type="entry name" value="Ankyrin repeat-containing domain"/>
    <property type="match status" value="1"/>
</dbReference>
<feature type="compositionally biased region" description="Polar residues" evidence="4">
    <location>
        <begin position="501"/>
        <end position="519"/>
    </location>
</feature>
<organism evidence="5 6">
    <name type="scientific">Wolfiporia cocos (strain MD-104)</name>
    <name type="common">Brown rot fungus</name>
    <dbReference type="NCBI Taxonomy" id="742152"/>
    <lineage>
        <taxon>Eukaryota</taxon>
        <taxon>Fungi</taxon>
        <taxon>Dikarya</taxon>
        <taxon>Basidiomycota</taxon>
        <taxon>Agaricomycotina</taxon>
        <taxon>Agaricomycetes</taxon>
        <taxon>Polyporales</taxon>
        <taxon>Phaeolaceae</taxon>
        <taxon>Wolfiporia</taxon>
    </lineage>
</organism>
<protein>
    <submittedName>
        <fullName evidence="5">Uncharacterized protein</fullName>
    </submittedName>
</protein>
<accession>A0A2H3JN35</accession>
<evidence type="ECO:0000313" key="5">
    <source>
        <dbReference type="EMBL" id="PCH43586.1"/>
    </source>
</evidence>
<feature type="compositionally biased region" description="Polar residues" evidence="4">
    <location>
        <begin position="877"/>
        <end position="887"/>
    </location>
</feature>
<proteinExistence type="predicted"/>
<dbReference type="SUPFAM" id="SSF48403">
    <property type="entry name" value="Ankyrin repeat"/>
    <property type="match status" value="1"/>
</dbReference>
<dbReference type="STRING" id="742152.A0A2H3JN35"/>
<dbReference type="EMBL" id="KB468146">
    <property type="protein sequence ID" value="PCH43586.1"/>
    <property type="molecule type" value="Genomic_DNA"/>
</dbReference>